<dbReference type="SMR" id="F0JCD5"/>
<dbReference type="GO" id="GO:0008379">
    <property type="term" value="F:thioredoxin peroxidase activity"/>
    <property type="evidence" value="ECO:0007669"/>
    <property type="project" value="UniProtKB-UniRule"/>
</dbReference>
<keyword evidence="4" id="KW-1015">Disulfide bond</keyword>
<comment type="caution">
    <text evidence="6">Lacks conserved residue(s) required for the propagation of feature annotation.</text>
</comment>
<evidence type="ECO:0000256" key="6">
    <source>
        <dbReference type="HAMAP-Rule" id="MF_00269"/>
    </source>
</evidence>
<dbReference type="HAMAP" id="MF_00269">
    <property type="entry name" value="Tpx"/>
    <property type="match status" value="1"/>
</dbReference>
<evidence type="ECO:0000256" key="3">
    <source>
        <dbReference type="ARBA" id="ARBA00023002"/>
    </source>
</evidence>
<keyword evidence="3 6" id="KW-0560">Oxidoreductase</keyword>
<dbReference type="InterPro" id="IPR013766">
    <property type="entry name" value="Thioredoxin_domain"/>
</dbReference>
<feature type="active site" description="Cysteine sulfenic acid (-SOH) intermediate" evidence="6">
    <location>
        <position position="64"/>
    </location>
</feature>
<dbReference type="KEGG" id="ddn:DND132_1221"/>
<evidence type="ECO:0000256" key="2">
    <source>
        <dbReference type="ARBA" id="ARBA00022862"/>
    </source>
</evidence>
<dbReference type="PANTHER" id="PTHR43110">
    <property type="entry name" value="THIOL PEROXIDASE"/>
    <property type="match status" value="1"/>
</dbReference>
<gene>
    <name evidence="6" type="primary">tpx</name>
    <name evidence="8" type="ORF">DND132_1221</name>
</gene>
<dbReference type="OrthoDB" id="9781543at2"/>
<comment type="similarity">
    <text evidence="6">Belongs to the peroxiredoxin family. Tpx subfamily.</text>
</comment>
<dbReference type="Gene3D" id="3.40.30.10">
    <property type="entry name" value="Glutaredoxin"/>
    <property type="match status" value="1"/>
</dbReference>
<dbReference type="STRING" id="641491.DND132_1221"/>
<keyword evidence="1 6" id="KW-0575">Peroxidase</keyword>
<evidence type="ECO:0000259" key="7">
    <source>
        <dbReference type="PROSITE" id="PS51352"/>
    </source>
</evidence>
<dbReference type="HOGENOM" id="CLU_042529_12_0_7"/>
<accession>F0JCD5</accession>
<comment type="catalytic activity">
    <reaction evidence="6">
        <text>a hydroperoxide + [thioredoxin]-dithiol = an alcohol + [thioredoxin]-disulfide + H2O</text>
        <dbReference type="Rhea" id="RHEA:62620"/>
        <dbReference type="Rhea" id="RHEA-COMP:10698"/>
        <dbReference type="Rhea" id="RHEA-COMP:10700"/>
        <dbReference type="ChEBI" id="CHEBI:15377"/>
        <dbReference type="ChEBI" id="CHEBI:29950"/>
        <dbReference type="ChEBI" id="CHEBI:30879"/>
        <dbReference type="ChEBI" id="CHEBI:35924"/>
        <dbReference type="ChEBI" id="CHEBI:50058"/>
        <dbReference type="EC" id="1.11.1.24"/>
    </reaction>
</comment>
<evidence type="ECO:0000256" key="5">
    <source>
        <dbReference type="ARBA" id="ARBA00023284"/>
    </source>
</evidence>
<comment type="function">
    <text evidence="6">Thiol-specific peroxidase that catalyzes the reduction of hydrogen peroxide and organic hydroperoxides to water and alcohols, respectively. Plays a role in cell protection against oxidative stress by detoxifying peroxides.</text>
</comment>
<dbReference type="InterPro" id="IPR013740">
    <property type="entry name" value="Redoxin"/>
</dbReference>
<dbReference type="Proteomes" id="UP000007845">
    <property type="component" value="Chromosome"/>
</dbReference>
<dbReference type="eggNOG" id="COG2077">
    <property type="taxonomic scope" value="Bacteria"/>
</dbReference>
<dbReference type="RefSeq" id="WP_014321861.1">
    <property type="nucleotide sequence ID" value="NC_016803.1"/>
</dbReference>
<organism evidence="8 9">
    <name type="scientific">Pseudodesulfovibrio mercurii</name>
    <dbReference type="NCBI Taxonomy" id="641491"/>
    <lineage>
        <taxon>Bacteria</taxon>
        <taxon>Pseudomonadati</taxon>
        <taxon>Thermodesulfobacteriota</taxon>
        <taxon>Desulfovibrionia</taxon>
        <taxon>Desulfovibrionales</taxon>
        <taxon>Desulfovibrionaceae</taxon>
    </lineage>
</organism>
<dbReference type="EMBL" id="CP003220">
    <property type="protein sequence ID" value="EGB14433.1"/>
    <property type="molecule type" value="Genomic_DNA"/>
</dbReference>
<dbReference type="InterPro" id="IPR036249">
    <property type="entry name" value="Thioredoxin-like_sf"/>
</dbReference>
<evidence type="ECO:0000313" key="9">
    <source>
        <dbReference type="Proteomes" id="UP000007845"/>
    </source>
</evidence>
<reference evidence="8 9" key="1">
    <citation type="journal article" date="2011" name="J. Bacteriol.">
        <title>Genome sequence of the mercury-methylating strain Desulfovibrio desulfuricans ND132.</title>
        <authorList>
            <person name="Brown S.D."/>
            <person name="Gilmour C.C."/>
            <person name="Kucken A.M."/>
            <person name="Wall J.D."/>
            <person name="Elias D.A."/>
            <person name="Brandt C.C."/>
            <person name="Podar M."/>
            <person name="Chertkov O."/>
            <person name="Held B."/>
            <person name="Bruce D.C."/>
            <person name="Detter J.C."/>
            <person name="Tapia R."/>
            <person name="Han C.S."/>
            <person name="Goodwin L.A."/>
            <person name="Cheng J.F."/>
            <person name="Pitluck S."/>
            <person name="Woyke T."/>
            <person name="Mikhailova N."/>
            <person name="Ivanova N.N."/>
            <person name="Han J."/>
            <person name="Lucas S."/>
            <person name="Lapidus A.L."/>
            <person name="Land M.L."/>
            <person name="Hauser L.J."/>
            <person name="Palumbo A.V."/>
        </authorList>
    </citation>
    <scope>NUCLEOTIDE SEQUENCE [LARGE SCALE GENOMIC DNA]</scope>
    <source>
        <strain evidence="8 9">ND132</strain>
    </source>
</reference>
<dbReference type="CDD" id="cd03014">
    <property type="entry name" value="PRX_Atyp2cys"/>
    <property type="match status" value="1"/>
</dbReference>
<protein>
    <recommendedName>
        <fullName evidence="6">Thiol peroxidase</fullName>
        <shortName evidence="6">Tpx</shortName>
        <ecNumber evidence="6">1.11.1.24</ecNumber>
    </recommendedName>
    <alternativeName>
        <fullName evidence="6">Peroxiredoxin tpx</fullName>
        <shortName evidence="6">Prx</shortName>
    </alternativeName>
    <alternativeName>
        <fullName evidence="6">Thioredoxin peroxidase</fullName>
    </alternativeName>
    <alternativeName>
        <fullName evidence="6">Thioredoxin-dependent peroxiredoxin</fullName>
    </alternativeName>
</protein>
<evidence type="ECO:0000256" key="4">
    <source>
        <dbReference type="ARBA" id="ARBA00023157"/>
    </source>
</evidence>
<evidence type="ECO:0000256" key="1">
    <source>
        <dbReference type="ARBA" id="ARBA00022559"/>
    </source>
</evidence>
<dbReference type="AlphaFoldDB" id="F0JCD5"/>
<dbReference type="InterPro" id="IPR018219">
    <property type="entry name" value="Tpx_CS"/>
</dbReference>
<keyword evidence="2 6" id="KW-0049">Antioxidant</keyword>
<feature type="domain" description="Thioredoxin" evidence="7">
    <location>
        <begin position="22"/>
        <end position="172"/>
    </location>
</feature>
<dbReference type="NCBIfam" id="NF001808">
    <property type="entry name" value="PRK00522.1"/>
    <property type="match status" value="1"/>
</dbReference>
<dbReference type="EC" id="1.11.1.24" evidence="6"/>
<comment type="subunit">
    <text evidence="6">Homodimer.</text>
</comment>
<dbReference type="PANTHER" id="PTHR43110:SF1">
    <property type="entry name" value="THIOL PEROXIDASE"/>
    <property type="match status" value="1"/>
</dbReference>
<dbReference type="InterPro" id="IPR050455">
    <property type="entry name" value="Tpx_Peroxidase_subfamily"/>
</dbReference>
<dbReference type="PROSITE" id="PS01265">
    <property type="entry name" value="TPX"/>
    <property type="match status" value="1"/>
</dbReference>
<dbReference type="PROSITE" id="PS51352">
    <property type="entry name" value="THIOREDOXIN_2"/>
    <property type="match status" value="1"/>
</dbReference>
<proteinExistence type="inferred from homology"/>
<dbReference type="Pfam" id="PF08534">
    <property type="entry name" value="Redoxin"/>
    <property type="match status" value="1"/>
</dbReference>
<dbReference type="InterPro" id="IPR002065">
    <property type="entry name" value="TPX"/>
</dbReference>
<sequence>MAERTGIITFQGNPLTLIGPEIHVGDTAPDFTVTANDLSPATLADFSGKVLVIASVPSLDTPVCDMETRRFNTEASALGDEVKILTVSMDLPFAQARWCGAAGIEAVQTLSDHAQASFGENWGALIKELRLLTRAVFVVDKDGKVAYVQYLKEITEEPDYEAALKVVRELIG</sequence>
<dbReference type="SUPFAM" id="SSF52833">
    <property type="entry name" value="Thioredoxin-like"/>
    <property type="match status" value="1"/>
</dbReference>
<keyword evidence="9" id="KW-1185">Reference proteome</keyword>
<name>F0JCD5_9BACT</name>
<evidence type="ECO:0000313" key="8">
    <source>
        <dbReference type="EMBL" id="EGB14433.1"/>
    </source>
</evidence>
<keyword evidence="5 6" id="KW-0676">Redox-active center</keyword>